<keyword evidence="1" id="KW-0444">Lipid biosynthesis</keyword>
<evidence type="ECO:0000256" key="1">
    <source>
        <dbReference type="ARBA" id="ARBA00022516"/>
    </source>
</evidence>
<dbReference type="SUPFAM" id="SSF51161">
    <property type="entry name" value="Trimeric LpxA-like enzymes"/>
    <property type="match status" value="1"/>
</dbReference>
<sequence>MESITSQEIADFLGFKLNGTNLTITQVSSISNIATGSLVFANKYSQELANTLNNYCGQILALVVPEYEHELRCSHILVSNPRLEFARILNRFVAEKPSETIAKTAIIGDGVLLGSGVTIGEYVVIGKNVRIGDNTEIRNHVVIGDNTLIGSHCLIKSHTVIGEEGFGFDFEADNTPVRIPHIGSVEIGNNVEIGAFSTVVKATLEKTIIGSYVKVDDHVHIAHNVVIGEKTLLTACSIVGGSVTIGKGVWIAPNASITNKMSVGDRSFVGIGSVVNKDVPENSIVVGNPARRTGNRYEESNRQ</sequence>
<accession>A0ABX8WU48</accession>
<dbReference type="CDD" id="cd03352">
    <property type="entry name" value="LbH_LpxD"/>
    <property type="match status" value="1"/>
</dbReference>
<gene>
    <name evidence="7" type="ORF">K2F26_13110</name>
</gene>
<evidence type="ECO:0000256" key="6">
    <source>
        <dbReference type="ARBA" id="ARBA00023315"/>
    </source>
</evidence>
<name>A0ABX8WU48_9CYAN</name>
<dbReference type="PANTHER" id="PTHR43378:SF2">
    <property type="entry name" value="UDP-3-O-ACYLGLUCOSAMINE N-ACYLTRANSFERASE 1, MITOCHONDRIAL-RELATED"/>
    <property type="match status" value="1"/>
</dbReference>
<keyword evidence="5" id="KW-0443">Lipid metabolism</keyword>
<evidence type="ECO:0008006" key="9">
    <source>
        <dbReference type="Google" id="ProtNLM"/>
    </source>
</evidence>
<keyword evidence="2" id="KW-0441">Lipid A biosynthesis</keyword>
<dbReference type="Pfam" id="PF00132">
    <property type="entry name" value="Hexapep"/>
    <property type="match status" value="1"/>
</dbReference>
<dbReference type="InterPro" id="IPR018357">
    <property type="entry name" value="Hexapep_transf_CS"/>
</dbReference>
<organism evidence="7 8">
    <name type="scientific">Sphaerospermopsis torques-reginae ITEP-024</name>
    <dbReference type="NCBI Taxonomy" id="984208"/>
    <lineage>
        <taxon>Bacteria</taxon>
        <taxon>Bacillati</taxon>
        <taxon>Cyanobacteriota</taxon>
        <taxon>Cyanophyceae</taxon>
        <taxon>Nostocales</taxon>
        <taxon>Aphanizomenonaceae</taxon>
        <taxon>Sphaerospermopsis</taxon>
        <taxon>Sphaerospermopsis torques-reginae</taxon>
    </lineage>
</organism>
<dbReference type="PROSITE" id="PS00101">
    <property type="entry name" value="HEXAPEP_TRANSFERASES"/>
    <property type="match status" value="1"/>
</dbReference>
<dbReference type="Proteomes" id="UP000826540">
    <property type="component" value="Chromosome"/>
</dbReference>
<evidence type="ECO:0000256" key="5">
    <source>
        <dbReference type="ARBA" id="ARBA00023098"/>
    </source>
</evidence>
<proteinExistence type="predicted"/>
<keyword evidence="3" id="KW-0808">Transferase</keyword>
<protein>
    <recommendedName>
        <fullName evidence="9">UDP-3-O-(3-hydroxymyristoyl)glucosamine N-acyltransferase</fullName>
    </recommendedName>
</protein>
<evidence type="ECO:0000256" key="2">
    <source>
        <dbReference type="ARBA" id="ARBA00022556"/>
    </source>
</evidence>
<dbReference type="Gene3D" id="2.160.10.10">
    <property type="entry name" value="Hexapeptide repeat proteins"/>
    <property type="match status" value="1"/>
</dbReference>
<dbReference type="Gene3D" id="3.40.1390.10">
    <property type="entry name" value="MurE/MurF, N-terminal domain"/>
    <property type="match status" value="1"/>
</dbReference>
<dbReference type="RefSeq" id="WP_220608184.1">
    <property type="nucleotide sequence ID" value="NZ_CP080598.1"/>
</dbReference>
<dbReference type="InterPro" id="IPR007691">
    <property type="entry name" value="LpxD"/>
</dbReference>
<dbReference type="PANTHER" id="PTHR43378">
    <property type="entry name" value="UDP-3-O-ACYLGLUCOSAMINE N-ACYLTRANSFERASE"/>
    <property type="match status" value="1"/>
</dbReference>
<dbReference type="InterPro" id="IPR011004">
    <property type="entry name" value="Trimer_LpxA-like_sf"/>
</dbReference>
<dbReference type="InterPro" id="IPR001451">
    <property type="entry name" value="Hexapep"/>
</dbReference>
<evidence type="ECO:0000313" key="7">
    <source>
        <dbReference type="EMBL" id="QYX29918.1"/>
    </source>
</evidence>
<evidence type="ECO:0000256" key="4">
    <source>
        <dbReference type="ARBA" id="ARBA00022737"/>
    </source>
</evidence>
<evidence type="ECO:0000313" key="8">
    <source>
        <dbReference type="Proteomes" id="UP000826540"/>
    </source>
</evidence>
<keyword evidence="4" id="KW-0677">Repeat</keyword>
<reference evidence="7 8" key="1">
    <citation type="journal article" date="2022" name="J. Am. Chem. Soc.">
        <title>Biosynthesis of Guanitoxin Enables Global Environmental Detection in Freshwater Cyanobacteria.</title>
        <authorList>
            <person name="Lima S.T."/>
            <person name="Fallon T.R."/>
            <person name="Cordoza J.L."/>
            <person name="Chekan J.R."/>
            <person name="Delbaje E."/>
            <person name="Hopiavuori A.R."/>
            <person name="Alvarenga D.O."/>
            <person name="Wood S.M."/>
            <person name="Luhavaya H."/>
            <person name="Baumgartner J.T."/>
            <person name="Dorr F.A."/>
            <person name="Etchegaray A."/>
            <person name="Pinto E."/>
            <person name="McKinnie S.M.K."/>
            <person name="Fiore M.F."/>
            <person name="Moore B.S."/>
        </authorList>
    </citation>
    <scope>NUCLEOTIDE SEQUENCE [LARGE SCALE GENOMIC DNA]</scope>
    <source>
        <strain evidence="7 8">ITEP-024</strain>
    </source>
</reference>
<dbReference type="EMBL" id="CP080598">
    <property type="protein sequence ID" value="QYX29918.1"/>
    <property type="molecule type" value="Genomic_DNA"/>
</dbReference>
<evidence type="ECO:0000256" key="3">
    <source>
        <dbReference type="ARBA" id="ARBA00022679"/>
    </source>
</evidence>
<keyword evidence="6" id="KW-0012">Acyltransferase</keyword>
<keyword evidence="8" id="KW-1185">Reference proteome</keyword>